<protein>
    <submittedName>
        <fullName evidence="1">Uncharacterized protein</fullName>
    </submittedName>
</protein>
<proteinExistence type="predicted"/>
<comment type="caution">
    <text evidence="1">The sequence shown here is derived from an EMBL/GenBank/DDBJ whole genome shotgun (WGS) entry which is preliminary data.</text>
</comment>
<dbReference type="Proteomes" id="UP001151518">
    <property type="component" value="Unassembled WGS sequence"/>
</dbReference>
<gene>
    <name evidence="1" type="ORF">GGI25_006166</name>
</gene>
<dbReference type="EMBL" id="JANBTW010000152">
    <property type="protein sequence ID" value="KAJ2669395.1"/>
    <property type="molecule type" value="Genomic_DNA"/>
</dbReference>
<organism evidence="1 2">
    <name type="scientific">Coemansia spiralis</name>
    <dbReference type="NCBI Taxonomy" id="417178"/>
    <lineage>
        <taxon>Eukaryota</taxon>
        <taxon>Fungi</taxon>
        <taxon>Fungi incertae sedis</taxon>
        <taxon>Zoopagomycota</taxon>
        <taxon>Kickxellomycotina</taxon>
        <taxon>Kickxellomycetes</taxon>
        <taxon>Kickxellales</taxon>
        <taxon>Kickxellaceae</taxon>
        <taxon>Coemansia</taxon>
    </lineage>
</organism>
<dbReference type="AlphaFoldDB" id="A0A9W8KV32"/>
<evidence type="ECO:0000313" key="2">
    <source>
        <dbReference type="Proteomes" id="UP001151518"/>
    </source>
</evidence>
<reference evidence="1" key="1">
    <citation type="submission" date="2022-07" db="EMBL/GenBank/DDBJ databases">
        <title>Phylogenomic reconstructions and comparative analyses of Kickxellomycotina fungi.</title>
        <authorList>
            <person name="Reynolds N.K."/>
            <person name="Stajich J.E."/>
            <person name="Barry K."/>
            <person name="Grigoriev I.V."/>
            <person name="Crous P."/>
            <person name="Smith M.E."/>
        </authorList>
    </citation>
    <scope>NUCLEOTIDE SEQUENCE</scope>
    <source>
        <strain evidence="1">NRRL 3115</strain>
    </source>
</reference>
<accession>A0A9W8KV32</accession>
<name>A0A9W8KV32_9FUNG</name>
<dbReference type="OrthoDB" id="5562815at2759"/>
<sequence>MAEVDNVQSNKATTSYSQSQKPEYITVTPFIRYANHAFAGITESPKVAVKFNKTTREAEYEPTKLWLKRSATALLFALTASTIWYRRKRLEMVGGLVSLTGASRPVLSGAAWATGITGVLNCRPIKSE</sequence>
<evidence type="ECO:0000313" key="1">
    <source>
        <dbReference type="EMBL" id="KAJ2669395.1"/>
    </source>
</evidence>